<feature type="region of interest" description="Disordered" evidence="1">
    <location>
        <begin position="43"/>
        <end position="76"/>
    </location>
</feature>
<feature type="compositionally biased region" description="Basic and acidic residues" evidence="1">
    <location>
        <begin position="57"/>
        <end position="76"/>
    </location>
</feature>
<dbReference type="EMBL" id="JAFHDT010000023">
    <property type="protein sequence ID" value="KAI7792718.1"/>
    <property type="molecule type" value="Genomic_DNA"/>
</dbReference>
<evidence type="ECO:0000313" key="2">
    <source>
        <dbReference type="EMBL" id="KAI7792718.1"/>
    </source>
</evidence>
<comment type="caution">
    <text evidence="2">The sequence shown here is derived from an EMBL/GenBank/DDBJ whole genome shotgun (WGS) entry which is preliminary data.</text>
</comment>
<reference evidence="2" key="1">
    <citation type="submission" date="2021-02" db="EMBL/GenBank/DDBJ databases">
        <title>Comparative genomics reveals that relaxation of natural selection precedes convergent phenotypic evolution of cavefish.</title>
        <authorList>
            <person name="Peng Z."/>
        </authorList>
    </citation>
    <scope>NUCLEOTIDE SEQUENCE</scope>
    <source>
        <tissue evidence="2">Muscle</tissue>
    </source>
</reference>
<dbReference type="AlphaFoldDB" id="A0A9W7T6S4"/>
<dbReference type="Proteomes" id="UP001059041">
    <property type="component" value="Linkage Group LG23"/>
</dbReference>
<name>A0A9W7T6S4_TRIRA</name>
<gene>
    <name evidence="2" type="ORF">IRJ41_019103</name>
</gene>
<proteinExistence type="predicted"/>
<sequence length="76" mass="8721">MADREQAQKALCLTQQASMRNVTMIVFSEISLDKDYNMKNSSRETTFNRELAVPNGDFKDDELFKPESSADHAEQF</sequence>
<keyword evidence="3" id="KW-1185">Reference proteome</keyword>
<protein>
    <submittedName>
        <fullName evidence="2">Uncharacterized protein</fullName>
    </submittedName>
</protein>
<accession>A0A9W7T6S4</accession>
<evidence type="ECO:0000256" key="1">
    <source>
        <dbReference type="SAM" id="MobiDB-lite"/>
    </source>
</evidence>
<organism evidence="2 3">
    <name type="scientific">Triplophysa rosa</name>
    <name type="common">Cave loach</name>
    <dbReference type="NCBI Taxonomy" id="992332"/>
    <lineage>
        <taxon>Eukaryota</taxon>
        <taxon>Metazoa</taxon>
        <taxon>Chordata</taxon>
        <taxon>Craniata</taxon>
        <taxon>Vertebrata</taxon>
        <taxon>Euteleostomi</taxon>
        <taxon>Actinopterygii</taxon>
        <taxon>Neopterygii</taxon>
        <taxon>Teleostei</taxon>
        <taxon>Ostariophysi</taxon>
        <taxon>Cypriniformes</taxon>
        <taxon>Nemacheilidae</taxon>
        <taxon>Triplophysa</taxon>
    </lineage>
</organism>
<evidence type="ECO:0000313" key="3">
    <source>
        <dbReference type="Proteomes" id="UP001059041"/>
    </source>
</evidence>